<dbReference type="GO" id="GO:0006099">
    <property type="term" value="P:tricarboxylic acid cycle"/>
    <property type="evidence" value="ECO:0007669"/>
    <property type="project" value="TreeGrafter"/>
</dbReference>
<reference evidence="4" key="1">
    <citation type="journal article" date="2023" name="Commun. Biol.">
        <title>Genome analysis of Parmales, the sister group of diatoms, reveals the evolutionary specialization of diatoms from phago-mixotrophs to photoautotrophs.</title>
        <authorList>
            <person name="Ban H."/>
            <person name="Sato S."/>
            <person name="Yoshikawa S."/>
            <person name="Yamada K."/>
            <person name="Nakamura Y."/>
            <person name="Ichinomiya M."/>
            <person name="Sato N."/>
            <person name="Blanc-Mathieu R."/>
            <person name="Endo H."/>
            <person name="Kuwata A."/>
            <person name="Ogata H."/>
        </authorList>
    </citation>
    <scope>NUCLEOTIDE SEQUENCE [LARGE SCALE GENOMIC DNA]</scope>
    <source>
        <strain evidence="4">NIES 3700</strain>
    </source>
</reference>
<evidence type="ECO:0000256" key="1">
    <source>
        <dbReference type="ARBA" id="ARBA00023128"/>
    </source>
</evidence>
<dbReference type="Pfam" id="PF03937">
    <property type="entry name" value="Sdh5"/>
    <property type="match status" value="1"/>
</dbReference>
<dbReference type="InterPro" id="IPR005631">
    <property type="entry name" value="SDH"/>
</dbReference>
<name>A0A9W7FT64_9STRA</name>
<keyword evidence="2" id="KW-0143">Chaperone</keyword>
<dbReference type="InterPro" id="IPR036714">
    <property type="entry name" value="SDH_sf"/>
</dbReference>
<accession>A0A9W7FT64</accession>
<proteinExistence type="predicted"/>
<evidence type="ECO:0000313" key="4">
    <source>
        <dbReference type="Proteomes" id="UP001165122"/>
    </source>
</evidence>
<dbReference type="Gene3D" id="1.10.150.250">
    <property type="entry name" value="Flavinator of succinate dehydrogenase"/>
    <property type="match status" value="1"/>
</dbReference>
<evidence type="ECO:0008006" key="5">
    <source>
        <dbReference type="Google" id="ProtNLM"/>
    </source>
</evidence>
<dbReference type="GO" id="GO:0006121">
    <property type="term" value="P:mitochondrial electron transport, succinate to ubiquinone"/>
    <property type="evidence" value="ECO:0007669"/>
    <property type="project" value="TreeGrafter"/>
</dbReference>
<organism evidence="3 4">
    <name type="scientific">Triparma laevis f. longispina</name>
    <dbReference type="NCBI Taxonomy" id="1714387"/>
    <lineage>
        <taxon>Eukaryota</taxon>
        <taxon>Sar</taxon>
        <taxon>Stramenopiles</taxon>
        <taxon>Ochrophyta</taxon>
        <taxon>Bolidophyceae</taxon>
        <taxon>Parmales</taxon>
        <taxon>Triparmaceae</taxon>
        <taxon>Triparma</taxon>
    </lineage>
</organism>
<gene>
    <name evidence="3" type="ORF">TrLO_g1372</name>
</gene>
<sequence length="198" mass="21956">MTILQTFRLANAANAAALRRSSTLNSSLFTPLTSALPLHTLTTQITRGYRGAAGEGRASSPKGIDDALRNKSLQADKEIRERHFALPPATADSDAVSIRRKRLIYRSKQRGWLEVDVLLGTWAHQNVASLDATQLDEFETLVNEETIDIYNLLTLRTNIPAHLDNDTIRGIQKWCEGHPMGKASIEKYGDMKKEAGLT</sequence>
<evidence type="ECO:0000313" key="3">
    <source>
        <dbReference type="EMBL" id="GMI17877.1"/>
    </source>
</evidence>
<keyword evidence="4" id="KW-1185">Reference proteome</keyword>
<dbReference type="OrthoDB" id="284292at2759"/>
<dbReference type="GO" id="GO:0005739">
    <property type="term" value="C:mitochondrion"/>
    <property type="evidence" value="ECO:0007669"/>
    <property type="project" value="TreeGrafter"/>
</dbReference>
<dbReference type="FunFam" id="1.10.150.250:FF:000004">
    <property type="entry name" value="Succinate dehydrogenase assembly factor 2, mitochondrial"/>
    <property type="match status" value="1"/>
</dbReference>
<dbReference type="PANTHER" id="PTHR12469:SF2">
    <property type="entry name" value="SUCCINATE DEHYDROGENASE ASSEMBLY FACTOR 2, MITOCHONDRIAL"/>
    <property type="match status" value="1"/>
</dbReference>
<evidence type="ECO:0000256" key="2">
    <source>
        <dbReference type="ARBA" id="ARBA00023186"/>
    </source>
</evidence>
<dbReference type="SUPFAM" id="SSF109910">
    <property type="entry name" value="YgfY-like"/>
    <property type="match status" value="1"/>
</dbReference>
<dbReference type="EMBL" id="BRXW01000310">
    <property type="protein sequence ID" value="GMI17877.1"/>
    <property type="molecule type" value="Genomic_DNA"/>
</dbReference>
<dbReference type="GO" id="GO:0034553">
    <property type="term" value="P:mitochondrial respiratory chain complex II assembly"/>
    <property type="evidence" value="ECO:0007669"/>
    <property type="project" value="TreeGrafter"/>
</dbReference>
<keyword evidence="1" id="KW-0496">Mitochondrion</keyword>
<dbReference type="PANTHER" id="PTHR12469">
    <property type="entry name" value="PROTEIN EMI5 HOMOLOG, MITOCHONDRIAL"/>
    <property type="match status" value="1"/>
</dbReference>
<protein>
    <recommendedName>
        <fullName evidence="5">Succinate dehydrogenase assembly factor 2, mitochondrial</fullName>
    </recommendedName>
</protein>
<dbReference type="AlphaFoldDB" id="A0A9W7FT64"/>
<comment type="caution">
    <text evidence="3">The sequence shown here is derived from an EMBL/GenBank/DDBJ whole genome shotgun (WGS) entry which is preliminary data.</text>
</comment>
<dbReference type="Proteomes" id="UP001165122">
    <property type="component" value="Unassembled WGS sequence"/>
</dbReference>